<comment type="caution">
    <text evidence="2">The sequence shown here is derived from an EMBL/GenBank/DDBJ whole genome shotgun (WGS) entry which is preliminary data.</text>
</comment>
<organism evidence="2 3">
    <name type="scientific">Photobacterium arenosum</name>
    <dbReference type="NCBI Taxonomy" id="2774143"/>
    <lineage>
        <taxon>Bacteria</taxon>
        <taxon>Pseudomonadati</taxon>
        <taxon>Pseudomonadota</taxon>
        <taxon>Gammaproteobacteria</taxon>
        <taxon>Vibrionales</taxon>
        <taxon>Vibrionaceae</taxon>
        <taxon>Photobacterium</taxon>
    </lineage>
</organism>
<gene>
    <name evidence="2" type="ORF">IFO68_13330</name>
</gene>
<evidence type="ECO:0000313" key="3">
    <source>
        <dbReference type="Proteomes" id="UP000649768"/>
    </source>
</evidence>
<sequence>MNIYRLGLACTLPLLAACNDNNSPIKITSETVSQQQLDTIVTNIEKRYPEATQEQKQNAADVVVRAIENLVFVEGGSFEMGDFRAPCDIPSRTENRMDWTPEASCLSSPGSAFDGSKHLHPVTLDSYSISKFETSFMDMEWMRQINRLPVARNKLNGYMPVPGEYLSRSDEEYKKLIKYHTKHTVATGTKSWQEAKDYCLWLGEISALPIDLPTEAQWEFAARSRGQHKYYATNNGYLLLSESIYFDPELNKYIEVSDSEINSSTAPEKNLGDFPPNPLGIYGMSNNRPEWVNDWYDKDYYLQSPVNNPQGPDSGEDKVMRDGFTFGRIDKSPNQDFYVLANTFRCVVKKTDK</sequence>
<keyword evidence="3" id="KW-1185">Reference proteome</keyword>
<dbReference type="SUPFAM" id="SSF56436">
    <property type="entry name" value="C-type lectin-like"/>
    <property type="match status" value="1"/>
</dbReference>
<dbReference type="Gene3D" id="3.90.1580.10">
    <property type="entry name" value="paralog of FGE (formylglycine-generating enzyme)"/>
    <property type="match status" value="1"/>
</dbReference>
<dbReference type="PROSITE" id="PS51257">
    <property type="entry name" value="PROKAR_LIPOPROTEIN"/>
    <property type="match status" value="1"/>
</dbReference>
<reference evidence="2 3" key="1">
    <citation type="submission" date="2020-09" db="EMBL/GenBank/DDBJ databases">
        <title>Photobacterium sp. CAU 1568 isolated from sand of Sido Beach.</title>
        <authorList>
            <person name="Kim W."/>
        </authorList>
    </citation>
    <scope>NUCLEOTIDE SEQUENCE [LARGE SCALE GENOMIC DNA]</scope>
    <source>
        <strain evidence="2 3">CAU 1568</strain>
    </source>
</reference>
<feature type="domain" description="Sulfatase-modifying factor enzyme-like" evidence="1">
    <location>
        <begin position="68"/>
        <end position="323"/>
    </location>
</feature>
<accession>A0ABR9BME6</accession>
<proteinExistence type="predicted"/>
<dbReference type="RefSeq" id="WP_192016350.1">
    <property type="nucleotide sequence ID" value="NZ_JACYTP010000008.1"/>
</dbReference>
<protein>
    <submittedName>
        <fullName evidence="2">SUMF1/EgtB/PvdO family nonheme iron enzyme</fullName>
    </submittedName>
</protein>
<dbReference type="Proteomes" id="UP000649768">
    <property type="component" value="Unassembled WGS sequence"/>
</dbReference>
<evidence type="ECO:0000313" key="2">
    <source>
        <dbReference type="EMBL" id="MBD8513657.1"/>
    </source>
</evidence>
<dbReference type="Pfam" id="PF03781">
    <property type="entry name" value="FGE-sulfatase"/>
    <property type="match status" value="1"/>
</dbReference>
<name>A0ABR9BME6_9GAMM</name>
<dbReference type="EMBL" id="JACYTP010000008">
    <property type="protein sequence ID" value="MBD8513657.1"/>
    <property type="molecule type" value="Genomic_DNA"/>
</dbReference>
<dbReference type="PANTHER" id="PTHR23150:SF19">
    <property type="entry name" value="FORMYLGLYCINE-GENERATING ENZYME"/>
    <property type="match status" value="1"/>
</dbReference>
<dbReference type="InterPro" id="IPR051043">
    <property type="entry name" value="Sulfatase_Mod_Factor_Kinase"/>
</dbReference>
<dbReference type="PANTHER" id="PTHR23150">
    <property type="entry name" value="SULFATASE MODIFYING FACTOR 1, 2"/>
    <property type="match status" value="1"/>
</dbReference>
<evidence type="ECO:0000259" key="1">
    <source>
        <dbReference type="Pfam" id="PF03781"/>
    </source>
</evidence>
<dbReference type="InterPro" id="IPR005532">
    <property type="entry name" value="SUMF_dom"/>
</dbReference>
<dbReference type="InterPro" id="IPR042095">
    <property type="entry name" value="SUMF_sf"/>
</dbReference>
<dbReference type="InterPro" id="IPR016187">
    <property type="entry name" value="CTDL_fold"/>
</dbReference>